<dbReference type="AlphaFoldDB" id="A0A3N0DPD2"/>
<dbReference type="GO" id="GO:0008171">
    <property type="term" value="F:O-methyltransferase activity"/>
    <property type="evidence" value="ECO:0007669"/>
    <property type="project" value="TreeGrafter"/>
</dbReference>
<dbReference type="InterPro" id="IPR053188">
    <property type="entry name" value="FkbM_Methyltransferase"/>
</dbReference>
<feature type="domain" description="Methyltransferase FkbM" evidence="1">
    <location>
        <begin position="41"/>
        <end position="209"/>
    </location>
</feature>
<dbReference type="NCBIfam" id="TIGR01444">
    <property type="entry name" value="fkbM_fam"/>
    <property type="match status" value="1"/>
</dbReference>
<dbReference type="GO" id="GO:0032259">
    <property type="term" value="P:methylation"/>
    <property type="evidence" value="ECO:0007669"/>
    <property type="project" value="UniProtKB-KW"/>
</dbReference>
<dbReference type="InterPro" id="IPR029063">
    <property type="entry name" value="SAM-dependent_MTases_sf"/>
</dbReference>
<reference evidence="2 3" key="1">
    <citation type="submission" date="2018-11" db="EMBL/GenBank/DDBJ databases">
        <authorList>
            <person name="Li F."/>
        </authorList>
    </citation>
    <scope>NUCLEOTIDE SEQUENCE [LARGE SCALE GENOMIC DNA]</scope>
    <source>
        <strain evidence="2 3">KIS18-7</strain>
    </source>
</reference>
<organism evidence="2 3">
    <name type="scientific">Nocardioides marmorisolisilvae</name>
    <dbReference type="NCBI Taxonomy" id="1542737"/>
    <lineage>
        <taxon>Bacteria</taxon>
        <taxon>Bacillati</taxon>
        <taxon>Actinomycetota</taxon>
        <taxon>Actinomycetes</taxon>
        <taxon>Propionibacteriales</taxon>
        <taxon>Nocardioidaceae</taxon>
        <taxon>Nocardioides</taxon>
    </lineage>
</organism>
<gene>
    <name evidence="2" type="ORF">EFL95_15900</name>
</gene>
<evidence type="ECO:0000259" key="1">
    <source>
        <dbReference type="Pfam" id="PF05050"/>
    </source>
</evidence>
<dbReference type="RefSeq" id="WP_123235097.1">
    <property type="nucleotide sequence ID" value="NZ_RJSG01000003.1"/>
</dbReference>
<sequence>MSSLTHKALMFLYGRGYEVRRHPAVRRAAMFAQHGIDLVIDVGAAHGGYGEQVRKFGYAGKIVSFEPLDSAYAELSKAIAGDAAWSARQVALGSEPGEAVINIASNSDSSSLLPMESAHTEAEPSVGYVGQQTVTVARLDDLIDEIATPDSKIFLKIDAQGFEKEVLAGAQETLKRCQGIQLELSFVPLYSGGMLIDEAVSTAYAAGFQMVSVEQGWAAASGQMLQADGVFFRL</sequence>
<dbReference type="EMBL" id="RJSG01000003">
    <property type="protein sequence ID" value="RNL77508.1"/>
    <property type="molecule type" value="Genomic_DNA"/>
</dbReference>
<dbReference type="SUPFAM" id="SSF53335">
    <property type="entry name" value="S-adenosyl-L-methionine-dependent methyltransferases"/>
    <property type="match status" value="1"/>
</dbReference>
<proteinExistence type="predicted"/>
<dbReference type="Pfam" id="PF05050">
    <property type="entry name" value="Methyltransf_21"/>
    <property type="match status" value="1"/>
</dbReference>
<evidence type="ECO:0000313" key="2">
    <source>
        <dbReference type="EMBL" id="RNL77508.1"/>
    </source>
</evidence>
<comment type="caution">
    <text evidence="2">The sequence shown here is derived from an EMBL/GenBank/DDBJ whole genome shotgun (WGS) entry which is preliminary data.</text>
</comment>
<dbReference type="PANTHER" id="PTHR36973:SF4">
    <property type="entry name" value="NODULATION PROTEIN"/>
    <property type="match status" value="1"/>
</dbReference>
<keyword evidence="2" id="KW-0489">Methyltransferase</keyword>
<dbReference type="InterPro" id="IPR006342">
    <property type="entry name" value="FkbM_mtfrase"/>
</dbReference>
<protein>
    <submittedName>
        <fullName evidence="2">FkbM family methyltransferase</fullName>
    </submittedName>
</protein>
<dbReference type="OrthoDB" id="4104638at2"/>
<keyword evidence="2" id="KW-0808">Transferase</keyword>
<evidence type="ECO:0000313" key="3">
    <source>
        <dbReference type="Proteomes" id="UP000277094"/>
    </source>
</evidence>
<dbReference type="Gene3D" id="3.40.50.150">
    <property type="entry name" value="Vaccinia Virus protein VP39"/>
    <property type="match status" value="1"/>
</dbReference>
<accession>A0A3N0DPD2</accession>
<dbReference type="Proteomes" id="UP000277094">
    <property type="component" value="Unassembled WGS sequence"/>
</dbReference>
<dbReference type="PANTHER" id="PTHR36973">
    <property type="entry name" value="SLL1456 PROTEIN-RELATED"/>
    <property type="match status" value="1"/>
</dbReference>
<keyword evidence="3" id="KW-1185">Reference proteome</keyword>
<name>A0A3N0DPD2_9ACTN</name>